<dbReference type="Pfam" id="PF20239">
    <property type="entry name" value="DUF6596"/>
    <property type="match status" value="1"/>
</dbReference>
<dbReference type="SUPFAM" id="SSF88659">
    <property type="entry name" value="Sigma3 and sigma4 domains of RNA polymerase sigma factors"/>
    <property type="match status" value="1"/>
</dbReference>
<protein>
    <submittedName>
        <fullName evidence="3">RNA polymerase sigma-70 factor, ECF subfamily</fullName>
    </submittedName>
</protein>
<dbReference type="Proteomes" id="UP000192756">
    <property type="component" value="Unassembled WGS sequence"/>
</dbReference>
<reference evidence="4" key="1">
    <citation type="submission" date="2017-04" db="EMBL/GenBank/DDBJ databases">
        <authorList>
            <person name="Varghese N."/>
            <person name="Submissions S."/>
        </authorList>
    </citation>
    <scope>NUCLEOTIDE SEQUENCE [LARGE SCALE GENOMIC DNA]</scope>
    <source>
        <strain evidence="4">DSM 12126</strain>
    </source>
</reference>
<dbReference type="PANTHER" id="PTHR47756">
    <property type="entry name" value="BLL6612 PROTEIN-RELATED"/>
    <property type="match status" value="1"/>
</dbReference>
<accession>A0A1W2DHQ1</accession>
<keyword evidence="4" id="KW-1185">Reference proteome</keyword>
<dbReference type="GO" id="GO:0006352">
    <property type="term" value="P:DNA-templated transcription initiation"/>
    <property type="evidence" value="ECO:0007669"/>
    <property type="project" value="InterPro"/>
</dbReference>
<dbReference type="Pfam" id="PF04542">
    <property type="entry name" value="Sigma70_r2"/>
    <property type="match status" value="1"/>
</dbReference>
<proteinExistence type="predicted"/>
<dbReference type="InterPro" id="IPR013325">
    <property type="entry name" value="RNA_pol_sigma_r2"/>
</dbReference>
<dbReference type="Gene3D" id="1.10.1740.10">
    <property type="match status" value="1"/>
</dbReference>
<dbReference type="InterPro" id="IPR013324">
    <property type="entry name" value="RNA_pol_sigma_r3/r4-like"/>
</dbReference>
<evidence type="ECO:0000313" key="3">
    <source>
        <dbReference type="EMBL" id="SMC97023.1"/>
    </source>
</evidence>
<sequence>MSETGLLPNLFRTEYQKLVAVLCSLFGIEHIEVAEDLVSDTFLTATETWSLKGVPDNPVAWLYTVAKNKTRNYLKHNTVFRQKLTPELIYRTEKVEELEIDLSKKNIADSQLAMIFTVCTPLIPGDAQVALALNLLCGFGFDEIADAFLTNKEVVYKRISRAKEKLREANIKIEQPSITHLQERLDNVLKTLYLMFSEGYYSTSQHSTLRKEVCAEAMRLTRLLMDNVNTARPAVAALLALMCFHASRFEARINGAGEQVLYDNQDKHLWDQKLIAEGTAYLNKASTGTELSKYHLEAGIAYWHTQQEDTPGKWEQVLQLYNQLLILQYSAVAALNRTFALSKARGKEQAIAEAERLDLKDYHFYYSLLGYLYTGIDDNKARTHFETALILARSAADKAMMQKHIDQFGTL</sequence>
<feature type="domain" description="DUF6596" evidence="2">
    <location>
        <begin position="184"/>
        <end position="285"/>
    </location>
</feature>
<dbReference type="InterPro" id="IPR046531">
    <property type="entry name" value="DUF6596"/>
</dbReference>
<feature type="domain" description="RNA polymerase sigma-70 region 2" evidence="1">
    <location>
        <begin position="11"/>
        <end position="77"/>
    </location>
</feature>
<gene>
    <name evidence="3" type="ORF">SAMN04488524_3835</name>
</gene>
<evidence type="ECO:0000259" key="2">
    <source>
        <dbReference type="Pfam" id="PF20239"/>
    </source>
</evidence>
<dbReference type="SUPFAM" id="SSF88946">
    <property type="entry name" value="Sigma2 domain of RNA polymerase sigma factors"/>
    <property type="match status" value="1"/>
</dbReference>
<organism evidence="3 4">
    <name type="scientific">Pedobacter africanus</name>
    <dbReference type="NCBI Taxonomy" id="151894"/>
    <lineage>
        <taxon>Bacteria</taxon>
        <taxon>Pseudomonadati</taxon>
        <taxon>Bacteroidota</taxon>
        <taxon>Sphingobacteriia</taxon>
        <taxon>Sphingobacteriales</taxon>
        <taxon>Sphingobacteriaceae</taxon>
        <taxon>Pedobacter</taxon>
    </lineage>
</organism>
<dbReference type="EMBL" id="FWXT01000003">
    <property type="protein sequence ID" value="SMC97023.1"/>
    <property type="molecule type" value="Genomic_DNA"/>
</dbReference>
<dbReference type="InterPro" id="IPR007627">
    <property type="entry name" value="RNA_pol_sigma70_r2"/>
</dbReference>
<evidence type="ECO:0000259" key="1">
    <source>
        <dbReference type="Pfam" id="PF04542"/>
    </source>
</evidence>
<dbReference type="AlphaFoldDB" id="A0A1W2DHQ1"/>
<evidence type="ECO:0000313" key="4">
    <source>
        <dbReference type="Proteomes" id="UP000192756"/>
    </source>
</evidence>
<dbReference type="PANTHER" id="PTHR47756:SF2">
    <property type="entry name" value="BLL6612 PROTEIN"/>
    <property type="match status" value="1"/>
</dbReference>
<name>A0A1W2DHQ1_9SPHI</name>
<dbReference type="OrthoDB" id="9780299at2"/>
<dbReference type="RefSeq" id="WP_084240606.1">
    <property type="nucleotide sequence ID" value="NZ_FWXT01000003.1"/>
</dbReference>
<dbReference type="STRING" id="151894.SAMN04488524_3835"/>
<dbReference type="GO" id="GO:0003700">
    <property type="term" value="F:DNA-binding transcription factor activity"/>
    <property type="evidence" value="ECO:0007669"/>
    <property type="project" value="InterPro"/>
</dbReference>